<proteinExistence type="predicted"/>
<feature type="transmembrane region" description="Helical" evidence="2">
    <location>
        <begin position="133"/>
        <end position="154"/>
    </location>
</feature>
<feature type="region of interest" description="Disordered" evidence="1">
    <location>
        <begin position="380"/>
        <end position="401"/>
    </location>
</feature>
<keyword evidence="2" id="KW-0812">Transmembrane</keyword>
<dbReference type="RefSeq" id="WP_147687538.1">
    <property type="nucleotide sequence ID" value="NZ_VDUX01000008.1"/>
</dbReference>
<feature type="transmembrane region" description="Helical" evidence="2">
    <location>
        <begin position="306"/>
        <end position="331"/>
    </location>
</feature>
<feature type="transmembrane region" description="Helical" evidence="2">
    <location>
        <begin position="99"/>
        <end position="121"/>
    </location>
</feature>
<organism evidence="3 4">
    <name type="scientific">Aeromicrobium terrae</name>
    <dbReference type="NCBI Taxonomy" id="2498846"/>
    <lineage>
        <taxon>Bacteria</taxon>
        <taxon>Bacillati</taxon>
        <taxon>Actinomycetota</taxon>
        <taxon>Actinomycetes</taxon>
        <taxon>Propionibacteriales</taxon>
        <taxon>Nocardioidaceae</taxon>
        <taxon>Aeromicrobium</taxon>
    </lineage>
</organism>
<protein>
    <submittedName>
        <fullName evidence="3">Uncharacterized protein</fullName>
    </submittedName>
</protein>
<feature type="transmembrane region" description="Helical" evidence="2">
    <location>
        <begin position="209"/>
        <end position="233"/>
    </location>
</feature>
<feature type="transmembrane region" description="Helical" evidence="2">
    <location>
        <begin position="274"/>
        <end position="294"/>
    </location>
</feature>
<dbReference type="Proteomes" id="UP000321571">
    <property type="component" value="Unassembled WGS sequence"/>
</dbReference>
<feature type="transmembrane region" description="Helical" evidence="2">
    <location>
        <begin position="71"/>
        <end position="93"/>
    </location>
</feature>
<gene>
    <name evidence="3" type="ORF">FHP06_14585</name>
</gene>
<dbReference type="AlphaFoldDB" id="A0A5C8NES0"/>
<dbReference type="InterPro" id="IPR045931">
    <property type="entry name" value="DUF6350"/>
</dbReference>
<dbReference type="OrthoDB" id="3742900at2"/>
<name>A0A5C8NES0_9ACTN</name>
<dbReference type="Pfam" id="PF19877">
    <property type="entry name" value="DUF6350"/>
    <property type="match status" value="1"/>
</dbReference>
<keyword evidence="2" id="KW-0472">Membrane</keyword>
<evidence type="ECO:0000256" key="2">
    <source>
        <dbReference type="SAM" id="Phobius"/>
    </source>
</evidence>
<evidence type="ECO:0000313" key="4">
    <source>
        <dbReference type="Proteomes" id="UP000321571"/>
    </source>
</evidence>
<evidence type="ECO:0000256" key="1">
    <source>
        <dbReference type="SAM" id="MobiDB-lite"/>
    </source>
</evidence>
<feature type="transmembrane region" description="Helical" evidence="2">
    <location>
        <begin position="174"/>
        <end position="197"/>
    </location>
</feature>
<feature type="transmembrane region" description="Helical" evidence="2">
    <location>
        <begin position="351"/>
        <end position="371"/>
    </location>
</feature>
<dbReference type="EMBL" id="VDUX01000008">
    <property type="protein sequence ID" value="TXL57269.1"/>
    <property type="molecule type" value="Genomic_DNA"/>
</dbReference>
<sequence length="401" mass="40009">MPEAPETPYLRAAFLTAGVAVVLGLAVSALISVLGRAGIDGSAAGLARTAVRGWLVAQGSGIEVQGTSISLVPLGASVLVAALVAQSAAWICADPVDELGPFAATVAGAHGVAAAILSAVTETSEVRTSVVRAAFGAFAVGGVGAALGASLRHGRTDALWFTDRSDVRAVVRGAGWGVVTLVGSSAVLLTALLVVHLDRAGDLWAMLNPGFWGGVSLAVVTLLAVPTGVLWTVSVLLGPGFALGTDTSVDLTGAQLGQVPGFPLLAALPAPGEFAGWVFVLGLVPLAAGIAAGFRTPYESTDDQALLRRLGLGAAAGAVAGFLVGLAVLLSSGGIGPGRMADAGPPAFTPLLVAVPVLAVGGALGAVLAHYRGGRALGSPRRPRLRWRHQPPSADRRDDVG</sequence>
<feature type="transmembrane region" description="Helical" evidence="2">
    <location>
        <begin position="12"/>
        <end position="34"/>
    </location>
</feature>
<accession>A0A5C8NES0</accession>
<evidence type="ECO:0000313" key="3">
    <source>
        <dbReference type="EMBL" id="TXL57269.1"/>
    </source>
</evidence>
<keyword evidence="4" id="KW-1185">Reference proteome</keyword>
<reference evidence="3 4" key="1">
    <citation type="submission" date="2019-06" db="EMBL/GenBank/DDBJ databases">
        <title>Aeromicrobium sp. nov., isolated from a maize field.</title>
        <authorList>
            <person name="Lin S.-Y."/>
            <person name="Tsai C.-F."/>
            <person name="Young C.-C."/>
        </authorList>
    </citation>
    <scope>NUCLEOTIDE SEQUENCE [LARGE SCALE GENOMIC DNA]</scope>
    <source>
        <strain evidence="3 4">CC-CFT486</strain>
    </source>
</reference>
<keyword evidence="2" id="KW-1133">Transmembrane helix</keyword>
<comment type="caution">
    <text evidence="3">The sequence shown here is derived from an EMBL/GenBank/DDBJ whole genome shotgun (WGS) entry which is preliminary data.</text>
</comment>